<accession>A0A8H3G5W7</accession>
<evidence type="ECO:0008006" key="5">
    <source>
        <dbReference type="Google" id="ProtNLM"/>
    </source>
</evidence>
<feature type="region of interest" description="Disordered" evidence="1">
    <location>
        <begin position="47"/>
        <end position="74"/>
    </location>
</feature>
<keyword evidence="2" id="KW-1133">Transmembrane helix</keyword>
<feature type="region of interest" description="Disordered" evidence="1">
    <location>
        <begin position="1"/>
        <end position="23"/>
    </location>
</feature>
<protein>
    <recommendedName>
        <fullName evidence="5">Integral membrane protein</fullName>
    </recommendedName>
</protein>
<feature type="transmembrane region" description="Helical" evidence="2">
    <location>
        <begin position="173"/>
        <end position="197"/>
    </location>
</feature>
<keyword evidence="4" id="KW-1185">Reference proteome</keyword>
<keyword evidence="2" id="KW-0812">Transmembrane</keyword>
<dbReference type="Proteomes" id="UP000664521">
    <property type="component" value="Unassembled WGS sequence"/>
</dbReference>
<feature type="transmembrane region" description="Helical" evidence="2">
    <location>
        <begin position="415"/>
        <end position="432"/>
    </location>
</feature>
<proteinExistence type="predicted"/>
<organism evidence="3 4">
    <name type="scientific">Heterodermia speciosa</name>
    <dbReference type="NCBI Taxonomy" id="116794"/>
    <lineage>
        <taxon>Eukaryota</taxon>
        <taxon>Fungi</taxon>
        <taxon>Dikarya</taxon>
        <taxon>Ascomycota</taxon>
        <taxon>Pezizomycotina</taxon>
        <taxon>Lecanoromycetes</taxon>
        <taxon>OSLEUM clade</taxon>
        <taxon>Lecanoromycetidae</taxon>
        <taxon>Caliciales</taxon>
        <taxon>Physciaceae</taxon>
        <taxon>Heterodermia</taxon>
    </lineage>
</organism>
<feature type="transmembrane region" description="Helical" evidence="2">
    <location>
        <begin position="304"/>
        <end position="323"/>
    </location>
</feature>
<feature type="transmembrane region" description="Helical" evidence="2">
    <location>
        <begin position="343"/>
        <end position="364"/>
    </location>
</feature>
<name>A0A8H3G5W7_9LECA</name>
<feature type="transmembrane region" description="Helical" evidence="2">
    <location>
        <begin position="136"/>
        <end position="161"/>
    </location>
</feature>
<dbReference type="OrthoDB" id="2603at2759"/>
<evidence type="ECO:0000313" key="3">
    <source>
        <dbReference type="EMBL" id="CAF9937129.1"/>
    </source>
</evidence>
<feature type="transmembrane region" description="Helical" evidence="2">
    <location>
        <begin position="384"/>
        <end position="403"/>
    </location>
</feature>
<evidence type="ECO:0000256" key="1">
    <source>
        <dbReference type="SAM" id="MobiDB-lite"/>
    </source>
</evidence>
<sequence length="449" mass="49605">MMRNKSFGPSRQPFRSRESIRLADAHTTGPVAFLNPTRARFRHTAIFPQERPGPNGDQPAVSSPPDKGHRSEDEQLASNIEFNWRSRDNRKGRHALVVQPSSPESSQYLTPKPTSSLHETGKGLLRMFTQYPYWDVSYLVAVIFTLGSVVWVLNAFFAYLPLAQPQTEFGTEILYGGGITAFIGATIFEIGSVLLMLEAVNENRTGCFGWALEKLLEGDGEKGAKVRVCPDKDRCSHHHKNERNLVGKSKVTASASSLSITSSVSLNGFMAEQPKQPQYSNDQGPTWTWFPSTQDLKHHYIRELGFLACLAQFVGATIFWISGFTALPGINNNLGSQGLLDGIFWVPQIVGGTGFIISGALFMLETQSRWWKPAFSVLGWHIGFWNLVGAFGFTLCGALGPAYGNSGAEYEASLATFWGSWAFLIGSAIQWYESLDKHPVELEDIGKVS</sequence>
<gene>
    <name evidence="3" type="ORF">HETSPECPRED_010568</name>
</gene>
<evidence type="ECO:0000256" key="2">
    <source>
        <dbReference type="SAM" id="Phobius"/>
    </source>
</evidence>
<dbReference type="EMBL" id="CAJPDS010000098">
    <property type="protein sequence ID" value="CAF9937129.1"/>
    <property type="molecule type" value="Genomic_DNA"/>
</dbReference>
<dbReference type="AlphaFoldDB" id="A0A8H3G5W7"/>
<comment type="caution">
    <text evidence="3">The sequence shown here is derived from an EMBL/GenBank/DDBJ whole genome shotgun (WGS) entry which is preliminary data.</text>
</comment>
<evidence type="ECO:0000313" key="4">
    <source>
        <dbReference type="Proteomes" id="UP000664521"/>
    </source>
</evidence>
<keyword evidence="2" id="KW-0472">Membrane</keyword>
<reference evidence="3" key="1">
    <citation type="submission" date="2021-03" db="EMBL/GenBank/DDBJ databases">
        <authorList>
            <person name="Tagirdzhanova G."/>
        </authorList>
    </citation>
    <scope>NUCLEOTIDE SEQUENCE</scope>
</reference>